<dbReference type="Proteomes" id="UP001393056">
    <property type="component" value="Unassembled WGS sequence"/>
</dbReference>
<comment type="caution">
    <text evidence="2">The sequence shown here is derived from an EMBL/GenBank/DDBJ whole genome shotgun (WGS) entry which is preliminary data.</text>
</comment>
<evidence type="ECO:0000313" key="3">
    <source>
        <dbReference type="Proteomes" id="UP001393056"/>
    </source>
</evidence>
<name>A0ABU9I9Y6_9FLAO</name>
<evidence type="ECO:0000256" key="1">
    <source>
        <dbReference type="SAM" id="Phobius"/>
    </source>
</evidence>
<feature type="transmembrane region" description="Helical" evidence="1">
    <location>
        <begin position="20"/>
        <end position="40"/>
    </location>
</feature>
<accession>A0ABU9I9Y6</accession>
<keyword evidence="3" id="KW-1185">Reference proteome</keyword>
<keyword evidence="1" id="KW-0812">Transmembrane</keyword>
<organism evidence="2 3">
    <name type="scientific">Flavobacterium helocola</name>
    <dbReference type="NCBI Taxonomy" id="3139139"/>
    <lineage>
        <taxon>Bacteria</taxon>
        <taxon>Pseudomonadati</taxon>
        <taxon>Bacteroidota</taxon>
        <taxon>Flavobacteriia</taxon>
        <taxon>Flavobacteriales</taxon>
        <taxon>Flavobacteriaceae</taxon>
        <taxon>Flavobacterium</taxon>
    </lineage>
</organism>
<protein>
    <submittedName>
        <fullName evidence="2">Uncharacterized protein</fullName>
    </submittedName>
</protein>
<dbReference type="RefSeq" id="WP_341683893.1">
    <property type="nucleotide sequence ID" value="NZ_JBBYHT010000010.1"/>
</dbReference>
<reference evidence="2 3" key="1">
    <citation type="submission" date="2024-04" db="EMBL/GenBank/DDBJ databases">
        <title>Flavobacterium sp. DGU41 16S ribosomal RNA gene Genome sequencing and assembly.</title>
        <authorList>
            <person name="Park S."/>
        </authorList>
    </citation>
    <scope>NUCLEOTIDE SEQUENCE [LARGE SCALE GENOMIC DNA]</scope>
    <source>
        <strain evidence="2 3">DGU41</strain>
    </source>
</reference>
<dbReference type="EMBL" id="JBBYHT010000010">
    <property type="protein sequence ID" value="MEL1249025.1"/>
    <property type="molecule type" value="Genomic_DNA"/>
</dbReference>
<proteinExistence type="predicted"/>
<keyword evidence="1" id="KW-1133">Transmembrane helix</keyword>
<keyword evidence="1" id="KW-0472">Membrane</keyword>
<evidence type="ECO:0000313" key="2">
    <source>
        <dbReference type="EMBL" id="MEL1249025.1"/>
    </source>
</evidence>
<sequence>MNTNLNNQAENLAKPVLKAVFKNIFLIPVLPYHLVLFIWVNYTAFRDNDLLDVAMTGDIKKNEKFDNYCKKFDDKLMPLKYAISTLFWLYVIF</sequence>
<gene>
    <name evidence="2" type="ORF">AAEO58_13310</name>
</gene>